<evidence type="ECO:0000313" key="3">
    <source>
        <dbReference type="Proteomes" id="UP000265520"/>
    </source>
</evidence>
<comment type="caution">
    <text evidence="2">The sequence shown here is derived from an EMBL/GenBank/DDBJ whole genome shotgun (WGS) entry which is preliminary data.</text>
</comment>
<dbReference type="EMBL" id="LXQA010154195">
    <property type="protein sequence ID" value="MCI26587.1"/>
    <property type="molecule type" value="Genomic_DNA"/>
</dbReference>
<dbReference type="PANTHER" id="PTHR33116">
    <property type="entry name" value="REVERSE TRANSCRIPTASE ZINC-BINDING DOMAIN-CONTAINING PROTEIN-RELATED-RELATED"/>
    <property type="match status" value="1"/>
</dbReference>
<feature type="transmembrane region" description="Helical" evidence="1">
    <location>
        <begin position="21"/>
        <end position="40"/>
    </location>
</feature>
<dbReference type="PANTHER" id="PTHR33116:SF86">
    <property type="entry name" value="REVERSE TRANSCRIPTASE DOMAIN-CONTAINING PROTEIN"/>
    <property type="match status" value="1"/>
</dbReference>
<sequence length="97" mass="11072">MNSWRGRALSKVGKEVMIKSVLQAILTYVMSMLILPSSFIDDIEKMINAFWWRSGGNNSRGIRWLSCKERLACPKAKDGTTRVEYYSKPEFLGCSFA</sequence>
<evidence type="ECO:0000256" key="1">
    <source>
        <dbReference type="SAM" id="Phobius"/>
    </source>
</evidence>
<keyword evidence="3" id="KW-1185">Reference proteome</keyword>
<protein>
    <submittedName>
        <fullName evidence="2">RNA-directed DNA polymerase (Reverse transcriptase)</fullName>
    </submittedName>
</protein>
<organism evidence="2 3">
    <name type="scientific">Trifolium medium</name>
    <dbReference type="NCBI Taxonomy" id="97028"/>
    <lineage>
        <taxon>Eukaryota</taxon>
        <taxon>Viridiplantae</taxon>
        <taxon>Streptophyta</taxon>
        <taxon>Embryophyta</taxon>
        <taxon>Tracheophyta</taxon>
        <taxon>Spermatophyta</taxon>
        <taxon>Magnoliopsida</taxon>
        <taxon>eudicotyledons</taxon>
        <taxon>Gunneridae</taxon>
        <taxon>Pentapetalae</taxon>
        <taxon>rosids</taxon>
        <taxon>fabids</taxon>
        <taxon>Fabales</taxon>
        <taxon>Fabaceae</taxon>
        <taxon>Papilionoideae</taxon>
        <taxon>50 kb inversion clade</taxon>
        <taxon>NPAAA clade</taxon>
        <taxon>Hologalegina</taxon>
        <taxon>IRL clade</taxon>
        <taxon>Trifolieae</taxon>
        <taxon>Trifolium</taxon>
    </lineage>
</organism>
<name>A0A392QRH1_9FABA</name>
<dbReference type="GO" id="GO:0003964">
    <property type="term" value="F:RNA-directed DNA polymerase activity"/>
    <property type="evidence" value="ECO:0007669"/>
    <property type="project" value="UniProtKB-KW"/>
</dbReference>
<keyword evidence="1" id="KW-0472">Membrane</keyword>
<evidence type="ECO:0000313" key="2">
    <source>
        <dbReference type="EMBL" id="MCI26587.1"/>
    </source>
</evidence>
<proteinExistence type="predicted"/>
<keyword evidence="2" id="KW-0808">Transferase</keyword>
<accession>A0A392QRH1</accession>
<keyword evidence="2" id="KW-0695">RNA-directed DNA polymerase</keyword>
<dbReference type="AlphaFoldDB" id="A0A392QRH1"/>
<keyword evidence="2" id="KW-0548">Nucleotidyltransferase</keyword>
<dbReference type="Proteomes" id="UP000265520">
    <property type="component" value="Unassembled WGS sequence"/>
</dbReference>
<keyword evidence="1" id="KW-0812">Transmembrane</keyword>
<keyword evidence="1" id="KW-1133">Transmembrane helix</keyword>
<reference evidence="2 3" key="1">
    <citation type="journal article" date="2018" name="Front. Plant Sci.">
        <title>Red Clover (Trifolium pratense) and Zigzag Clover (T. medium) - A Picture of Genomic Similarities and Differences.</title>
        <authorList>
            <person name="Dluhosova J."/>
            <person name="Istvanek J."/>
            <person name="Nedelnik J."/>
            <person name="Repkova J."/>
        </authorList>
    </citation>
    <scope>NUCLEOTIDE SEQUENCE [LARGE SCALE GENOMIC DNA]</scope>
    <source>
        <strain evidence="3">cv. 10/8</strain>
        <tissue evidence="2">Leaf</tissue>
    </source>
</reference>